<keyword evidence="3" id="KW-0106">Calcium</keyword>
<evidence type="ECO:0000256" key="2">
    <source>
        <dbReference type="ARBA" id="ARBA00022989"/>
    </source>
</evidence>
<reference evidence="5" key="1">
    <citation type="submission" date="2023-10" db="EMBL/GenBank/DDBJ databases">
        <title>Genome assemblies of two species of porcelain crab, Petrolisthes cinctipes and Petrolisthes manimaculis (Anomura: Porcellanidae).</title>
        <authorList>
            <person name="Angst P."/>
        </authorList>
    </citation>
    <scope>NUCLEOTIDE SEQUENCE</scope>
    <source>
        <strain evidence="5">PB745_01</strain>
        <tissue evidence="5">Gill</tissue>
    </source>
</reference>
<organism evidence="5 6">
    <name type="scientific">Petrolisthes cinctipes</name>
    <name type="common">Flat porcelain crab</name>
    <dbReference type="NCBI Taxonomy" id="88211"/>
    <lineage>
        <taxon>Eukaryota</taxon>
        <taxon>Metazoa</taxon>
        <taxon>Ecdysozoa</taxon>
        <taxon>Arthropoda</taxon>
        <taxon>Crustacea</taxon>
        <taxon>Multicrustacea</taxon>
        <taxon>Malacostraca</taxon>
        <taxon>Eumalacostraca</taxon>
        <taxon>Eucarida</taxon>
        <taxon>Decapoda</taxon>
        <taxon>Pleocyemata</taxon>
        <taxon>Anomura</taxon>
        <taxon>Galatheoidea</taxon>
        <taxon>Porcellanidae</taxon>
        <taxon>Petrolisthes</taxon>
    </lineage>
</organism>
<dbReference type="GO" id="GO:0005509">
    <property type="term" value="F:calcium ion binding"/>
    <property type="evidence" value="ECO:0007669"/>
    <property type="project" value="UniProtKB-UniRule"/>
</dbReference>
<dbReference type="GO" id="GO:0005886">
    <property type="term" value="C:plasma membrane"/>
    <property type="evidence" value="ECO:0007669"/>
    <property type="project" value="UniProtKB-SubCell"/>
</dbReference>
<evidence type="ECO:0000259" key="4">
    <source>
        <dbReference type="PROSITE" id="PS50268"/>
    </source>
</evidence>
<dbReference type="GO" id="GO:0007156">
    <property type="term" value="P:homophilic cell adhesion via plasma membrane adhesion molecules"/>
    <property type="evidence" value="ECO:0007669"/>
    <property type="project" value="InterPro"/>
</dbReference>
<dbReference type="AlphaFoldDB" id="A0AAE1ETN6"/>
<gene>
    <name evidence="5" type="ORF">Pcinc_032662</name>
</gene>
<proteinExistence type="predicted"/>
<dbReference type="PROSITE" id="PS50268">
    <property type="entry name" value="CADHERIN_2"/>
    <property type="match status" value="1"/>
</dbReference>
<dbReference type="InterPro" id="IPR002126">
    <property type="entry name" value="Cadherin-like_dom"/>
</dbReference>
<accession>A0AAE1ETN6</accession>
<protein>
    <recommendedName>
        <fullName evidence="4">Cadherin domain-containing protein</fullName>
    </recommendedName>
</protein>
<comment type="caution">
    <text evidence="5">The sequence shown here is derived from an EMBL/GenBank/DDBJ whole genome shotgun (WGS) entry which is preliminary data.</text>
</comment>
<dbReference type="Proteomes" id="UP001286313">
    <property type="component" value="Unassembled WGS sequence"/>
</dbReference>
<feature type="domain" description="Cadherin" evidence="4">
    <location>
        <begin position="5"/>
        <end position="31"/>
    </location>
</feature>
<evidence type="ECO:0000256" key="3">
    <source>
        <dbReference type="PROSITE-ProRule" id="PRU00043"/>
    </source>
</evidence>
<sequence>MLKLDNGSPPLTTSTSISITVIDMPDEPPIFDYAYYYSEVTSPDVSFKPNEHYPNLSFSSPSYQVSSTPNQHYPNLSFSSTSHQASSTPITIGPDPINAQDGDVEINSPITYTMTDARTDGEDNFSHPVIHPHSFSSTFPPCPLSSPLPHSHHPPSIPSLSPPLPLNHHPPSLPSLSSSLPLFHHPLSLPSPLPHSHHPPSFLPFLHHFHTLIIHFLMLLSFTFPSCTSSPWTPLSPPIPFITFSTLPTSILPFFTTSTPPTPTLPSIPFLHHFHTPITHPLFTISPLPTPTLPSIPFFTISTSLPTPTLSSIPFFTTSTPPTSTLSSITFFTISTPLTSTLFSFPFFTTSTLPTPTIFPSLSSPLPHSIIHLLMQHLSLAFHPLLPHSGLYFLIPSLSSPSPHSQHPPSLPSLFFTISTPLTSTLFSFPFFTTSTLPTPTLSSIPFFTISTLPTPTLPSIPFFTTSTLPSCTIPFFTISTLPTSTVLMQYSSLSAFPIHTVSGTDYFDMDPNTAMVTLTQELDQAILDFETVTFIVTVSNSGLWMGGINA</sequence>
<keyword evidence="2" id="KW-1133">Transmembrane helix</keyword>
<keyword evidence="2" id="KW-0472">Membrane</keyword>
<keyword evidence="1" id="KW-0812">Transmembrane</keyword>
<evidence type="ECO:0000313" key="5">
    <source>
        <dbReference type="EMBL" id="KAK3861375.1"/>
    </source>
</evidence>
<keyword evidence="6" id="KW-1185">Reference proteome</keyword>
<evidence type="ECO:0000256" key="1">
    <source>
        <dbReference type="ARBA" id="ARBA00022692"/>
    </source>
</evidence>
<dbReference type="PANTHER" id="PTHR24026">
    <property type="entry name" value="FAT ATYPICAL CADHERIN-RELATED"/>
    <property type="match status" value="1"/>
</dbReference>
<evidence type="ECO:0000313" key="6">
    <source>
        <dbReference type="Proteomes" id="UP001286313"/>
    </source>
</evidence>
<dbReference type="PANTHER" id="PTHR24026:SF126">
    <property type="entry name" value="PROTOCADHERIN FAT 4"/>
    <property type="match status" value="1"/>
</dbReference>
<name>A0AAE1ETN6_PETCI</name>
<dbReference type="EMBL" id="JAWQEG010004498">
    <property type="protein sequence ID" value="KAK3861375.1"/>
    <property type="molecule type" value="Genomic_DNA"/>
</dbReference>